<feature type="domain" description="Acyl-CoA dehydrogenase/oxidase N-terminal" evidence="14">
    <location>
        <begin position="14"/>
        <end position="125"/>
    </location>
</feature>
<keyword evidence="6 11" id="KW-0560">Oxidoreductase</keyword>
<dbReference type="SUPFAM" id="SSF56645">
    <property type="entry name" value="Acyl-CoA dehydrogenase NM domain-like"/>
    <property type="match status" value="1"/>
</dbReference>
<evidence type="ECO:0000313" key="18">
    <source>
        <dbReference type="Proteomes" id="UP000093779"/>
    </source>
</evidence>
<dbReference type="GO" id="GO:0050660">
    <property type="term" value="F:flavin adenine dinucleotide binding"/>
    <property type="evidence" value="ECO:0007669"/>
    <property type="project" value="InterPro"/>
</dbReference>
<dbReference type="Gene3D" id="1.10.540.10">
    <property type="entry name" value="Acyl-CoA dehydrogenase/oxidase, N-terminal domain"/>
    <property type="match status" value="1"/>
</dbReference>
<evidence type="ECO:0000256" key="7">
    <source>
        <dbReference type="ARBA" id="ARBA00037085"/>
    </source>
</evidence>
<evidence type="ECO:0000259" key="13">
    <source>
        <dbReference type="Pfam" id="PF02770"/>
    </source>
</evidence>
<dbReference type="FunFam" id="2.40.110.10:FF:000002">
    <property type="entry name" value="Acyl-CoA dehydrogenase fadE12"/>
    <property type="match status" value="1"/>
</dbReference>
<evidence type="ECO:0000313" key="16">
    <source>
        <dbReference type="EMBL" id="OBF20985.1"/>
    </source>
</evidence>
<dbReference type="Gene3D" id="2.40.110.10">
    <property type="entry name" value="Butyryl-CoA Dehydrogenase, subunit A, domain 2"/>
    <property type="match status" value="1"/>
</dbReference>
<keyword evidence="5 11" id="KW-0274">FAD</keyword>
<comment type="cofactor">
    <cofactor evidence="1 11">
        <name>FAD</name>
        <dbReference type="ChEBI" id="CHEBI:57692"/>
    </cofactor>
</comment>
<dbReference type="SMR" id="A0A0J8TW91"/>
<dbReference type="InterPro" id="IPR013786">
    <property type="entry name" value="AcylCoA_DH/ox_N"/>
</dbReference>
<dbReference type="GO" id="GO:0005737">
    <property type="term" value="C:cytoplasm"/>
    <property type="evidence" value="ECO:0007669"/>
    <property type="project" value="TreeGrafter"/>
</dbReference>
<dbReference type="InterPro" id="IPR037069">
    <property type="entry name" value="AcylCoA_DH/ox_N_sf"/>
</dbReference>
<dbReference type="Gene3D" id="1.20.140.10">
    <property type="entry name" value="Butyryl-CoA Dehydrogenase, subunit A, domain 3"/>
    <property type="match status" value="1"/>
</dbReference>
<dbReference type="FunFam" id="1.20.140.10:FF:000001">
    <property type="entry name" value="Acyl-CoA dehydrogenase"/>
    <property type="match status" value="1"/>
</dbReference>
<gene>
    <name evidence="16" type="ORF">A5726_15260</name>
    <name evidence="15" type="ORF">ACT17_33935</name>
</gene>
<evidence type="ECO:0000256" key="1">
    <source>
        <dbReference type="ARBA" id="ARBA00001974"/>
    </source>
</evidence>
<evidence type="ECO:0000256" key="2">
    <source>
        <dbReference type="ARBA" id="ARBA00005102"/>
    </source>
</evidence>
<keyword evidence="4 11" id="KW-0285">Flavoprotein</keyword>
<dbReference type="SUPFAM" id="SSF47203">
    <property type="entry name" value="Acyl-CoA dehydrogenase C-terminal domain-like"/>
    <property type="match status" value="1"/>
</dbReference>
<comment type="pathway">
    <text evidence="2">Siderophore biosynthesis; mycobactin biosynthesis.</text>
</comment>
<evidence type="ECO:0000256" key="11">
    <source>
        <dbReference type="RuleBase" id="RU362125"/>
    </source>
</evidence>
<evidence type="ECO:0000256" key="5">
    <source>
        <dbReference type="ARBA" id="ARBA00022827"/>
    </source>
</evidence>
<dbReference type="Proteomes" id="UP000093779">
    <property type="component" value="Unassembled WGS sequence"/>
</dbReference>
<comment type="function">
    <text evidence="7">Catalyzes the dehydrogenation at the alpha-beta position of ACP-bound acyl chains. This results in the introduction of a double bond in the lipidic chain, which is further transferred to the epsilon-amino group of lysine residue in the mycobactin core by MbtK.</text>
</comment>
<dbReference type="AlphaFoldDB" id="A0A0J8TW91"/>
<evidence type="ECO:0000256" key="4">
    <source>
        <dbReference type="ARBA" id="ARBA00022630"/>
    </source>
</evidence>
<dbReference type="InterPro" id="IPR009075">
    <property type="entry name" value="AcylCo_DH/oxidase_C"/>
</dbReference>
<comment type="catalytic activity">
    <reaction evidence="10">
        <text>a 2,3-saturated acyl-CoA + A = a 2,3-dehydroacyl-CoA + AH2</text>
        <dbReference type="Rhea" id="RHEA:48608"/>
        <dbReference type="ChEBI" id="CHEBI:13193"/>
        <dbReference type="ChEBI" id="CHEBI:17499"/>
        <dbReference type="ChEBI" id="CHEBI:60015"/>
        <dbReference type="ChEBI" id="CHEBI:65111"/>
    </reaction>
</comment>
<feature type="domain" description="Acyl-CoA dehydrogenase/oxidase C-terminal" evidence="12">
    <location>
        <begin position="238"/>
        <end position="386"/>
    </location>
</feature>
<dbReference type="Pfam" id="PF02770">
    <property type="entry name" value="Acyl-CoA_dh_M"/>
    <property type="match status" value="1"/>
</dbReference>
<dbReference type="RefSeq" id="WP_011331214.1">
    <property type="nucleotide sequence ID" value="NZ_AGSZ01000365.1"/>
</dbReference>
<proteinExistence type="inferred from homology"/>
<evidence type="ECO:0000256" key="8">
    <source>
        <dbReference type="ARBA" id="ARBA00040394"/>
    </source>
</evidence>
<evidence type="ECO:0000259" key="12">
    <source>
        <dbReference type="Pfam" id="PF00441"/>
    </source>
</evidence>
<evidence type="ECO:0000256" key="9">
    <source>
        <dbReference type="ARBA" id="ARBA00042660"/>
    </source>
</evidence>
<reference evidence="15 17" key="1">
    <citation type="submission" date="2015-06" db="EMBL/GenBank/DDBJ databases">
        <title>Genome sequence of Mycobacterium conceptionense strain MLE.</title>
        <authorList>
            <person name="Greninger A.L."/>
            <person name="Cunningham G."/>
            <person name="Chiu C.Y."/>
            <person name="Miller S."/>
        </authorList>
    </citation>
    <scope>NUCLEOTIDE SEQUENCE [LARGE SCALE GENOMIC DNA]</scope>
    <source>
        <strain evidence="15 17">MLE</strain>
    </source>
</reference>
<accession>A0A0J8TW91</accession>
<dbReference type="PANTHER" id="PTHR48083:SF20">
    <property type="entry name" value="LONG-CHAIN SPECIFIC ACYL-COA DEHYDROGENASE, MITOCHONDRIAL"/>
    <property type="match status" value="1"/>
</dbReference>
<dbReference type="OrthoDB" id="8876745at2"/>
<evidence type="ECO:0000313" key="17">
    <source>
        <dbReference type="Proteomes" id="UP000037594"/>
    </source>
</evidence>
<dbReference type="InterPro" id="IPR006091">
    <property type="entry name" value="Acyl-CoA_Oxase/DH_mid-dom"/>
</dbReference>
<dbReference type="Proteomes" id="UP000037594">
    <property type="component" value="Unassembled WGS sequence"/>
</dbReference>
<dbReference type="InterPro" id="IPR009100">
    <property type="entry name" value="AcylCoA_DH/oxidase_NM_dom_sf"/>
</dbReference>
<dbReference type="PANTHER" id="PTHR48083">
    <property type="entry name" value="MEDIUM-CHAIN SPECIFIC ACYL-COA DEHYDROGENASE, MITOCHONDRIAL-RELATED"/>
    <property type="match status" value="1"/>
</dbReference>
<dbReference type="EMBL" id="LZHX01000051">
    <property type="protein sequence ID" value="OBF20985.1"/>
    <property type="molecule type" value="Genomic_DNA"/>
</dbReference>
<dbReference type="InterPro" id="IPR046373">
    <property type="entry name" value="Acyl-CoA_Oxase/DH_mid-dom_sf"/>
</dbReference>
<evidence type="ECO:0000256" key="10">
    <source>
        <dbReference type="ARBA" id="ARBA00052546"/>
    </source>
</evidence>
<reference evidence="16 18" key="2">
    <citation type="submission" date="2016-06" db="EMBL/GenBank/DDBJ databases">
        <authorList>
            <person name="Kjaerup R.B."/>
            <person name="Dalgaard T.S."/>
            <person name="Juul-Madsen H.R."/>
        </authorList>
    </citation>
    <scope>NUCLEOTIDE SEQUENCE [LARGE SCALE GENOMIC DNA]</scope>
    <source>
        <strain evidence="16 18">ACS1953</strain>
    </source>
</reference>
<dbReference type="InterPro" id="IPR050741">
    <property type="entry name" value="Acyl-CoA_dehydrogenase"/>
</dbReference>
<organism evidence="15 17">
    <name type="scientific">Mycolicibacterium conceptionense</name>
    <dbReference type="NCBI Taxonomy" id="451644"/>
    <lineage>
        <taxon>Bacteria</taxon>
        <taxon>Bacillati</taxon>
        <taxon>Actinomycetota</taxon>
        <taxon>Actinomycetes</taxon>
        <taxon>Mycobacteriales</taxon>
        <taxon>Mycobacteriaceae</taxon>
        <taxon>Mycolicibacterium</taxon>
    </lineage>
</organism>
<evidence type="ECO:0000313" key="15">
    <source>
        <dbReference type="EMBL" id="KMV13696.1"/>
    </source>
</evidence>
<dbReference type="EMBL" id="LFOD01000079">
    <property type="protein sequence ID" value="KMV13696.1"/>
    <property type="molecule type" value="Genomic_DNA"/>
</dbReference>
<dbReference type="GO" id="GO:0033539">
    <property type="term" value="P:fatty acid beta-oxidation using acyl-CoA dehydrogenase"/>
    <property type="evidence" value="ECO:0007669"/>
    <property type="project" value="TreeGrafter"/>
</dbReference>
<evidence type="ECO:0000259" key="14">
    <source>
        <dbReference type="Pfam" id="PF02771"/>
    </source>
</evidence>
<feature type="domain" description="Acyl-CoA oxidase/dehydrogenase middle" evidence="13">
    <location>
        <begin position="129"/>
        <end position="225"/>
    </location>
</feature>
<name>A0A0J8TW91_9MYCO</name>
<dbReference type="GO" id="GO:0003995">
    <property type="term" value="F:acyl-CoA dehydrogenase activity"/>
    <property type="evidence" value="ECO:0007669"/>
    <property type="project" value="TreeGrafter"/>
</dbReference>
<dbReference type="PATRIC" id="fig|451644.5.peg.6980"/>
<evidence type="ECO:0000256" key="3">
    <source>
        <dbReference type="ARBA" id="ARBA00009347"/>
    </source>
</evidence>
<dbReference type="InterPro" id="IPR036250">
    <property type="entry name" value="AcylCo_DH-like_C"/>
</dbReference>
<comment type="caution">
    <text evidence="15">The sequence shown here is derived from an EMBL/GenBank/DDBJ whole genome shotgun (WGS) entry which is preliminary data.</text>
</comment>
<evidence type="ECO:0000256" key="6">
    <source>
        <dbReference type="ARBA" id="ARBA00023002"/>
    </source>
</evidence>
<dbReference type="Pfam" id="PF00441">
    <property type="entry name" value="Acyl-CoA_dh_1"/>
    <property type="match status" value="1"/>
</dbReference>
<dbReference type="Pfam" id="PF02771">
    <property type="entry name" value="Acyl-CoA_dh_N"/>
    <property type="match status" value="1"/>
</dbReference>
<protein>
    <recommendedName>
        <fullName evidence="8">Acyl-[acyl-carrier-protein] dehydrogenase MbtN</fullName>
    </recommendedName>
    <alternativeName>
        <fullName evidence="9">Mycobactin synthase protein N</fullName>
    </alternativeName>
</protein>
<sequence>MSELFPDYRSPWETDDQALLRKHAAEFFRKEATPNQDRWAAQHQVDREFWTKAGAAGLLCLDIAEEYGGGGGNFGHEAIVQQEIAYAHDTAFGFAVHSTIVAHYIAAYATEDQKKRWLSKCASGESVLAIAMTEPGTGSDLQAVRTTAVRDGGHYVINGSKTFISNASHCDLLVIVAKTDPSQGSKGISLLVAETENLPGFERGRVLDKIGQHGQDTRELSFTDMRVPAANLLGGVEGQGFYQLMGQLQRERLILGVGGVAVAEAAVAESIRYAKERHAFGKPILNFQNTKFVLAECKTDVLAGKTLMDHCIQRHLDGTLDAATASMAKLWGSDKQCEIVDRCLQVFGGYGYMMEYPIAQMYAASRVQKIYGGTNEIMKELIGRAL</sequence>
<comment type="similarity">
    <text evidence="3 11">Belongs to the acyl-CoA dehydrogenase family.</text>
</comment>